<dbReference type="PROSITE" id="PS00108">
    <property type="entry name" value="PROTEIN_KINASE_ST"/>
    <property type="match status" value="2"/>
</dbReference>
<evidence type="ECO:0000259" key="16">
    <source>
        <dbReference type="PROSITE" id="PS50011"/>
    </source>
</evidence>
<evidence type="ECO:0000256" key="2">
    <source>
        <dbReference type="ARBA" id="ARBA00006485"/>
    </source>
</evidence>
<comment type="catalytic activity">
    <reaction evidence="14">
        <text>L-seryl-[protein] + ATP = O-phospho-L-seryl-[protein] + ADP + H(+)</text>
        <dbReference type="Rhea" id="RHEA:17989"/>
        <dbReference type="Rhea" id="RHEA-COMP:9863"/>
        <dbReference type="Rhea" id="RHEA-COMP:11604"/>
        <dbReference type="ChEBI" id="CHEBI:15378"/>
        <dbReference type="ChEBI" id="CHEBI:29999"/>
        <dbReference type="ChEBI" id="CHEBI:30616"/>
        <dbReference type="ChEBI" id="CHEBI:83421"/>
        <dbReference type="ChEBI" id="CHEBI:456216"/>
        <dbReference type="EC" id="2.7.11.22"/>
    </reaction>
</comment>
<evidence type="ECO:0000256" key="5">
    <source>
        <dbReference type="ARBA" id="ARBA00022618"/>
    </source>
</evidence>
<accession>A0A1I8ENN6</accession>
<name>A0A1I8ENN6_WUCBA</name>
<dbReference type="PROSITE" id="PS50011">
    <property type="entry name" value="PROTEIN_KINASE_DOM"/>
    <property type="match status" value="2"/>
</dbReference>
<evidence type="ECO:0000256" key="11">
    <source>
        <dbReference type="ARBA" id="ARBA00023242"/>
    </source>
</evidence>
<dbReference type="Gene3D" id="1.10.510.10">
    <property type="entry name" value="Transferase(Phosphotransferase) domain 1"/>
    <property type="match status" value="2"/>
</dbReference>
<dbReference type="STRING" id="6293.A0A1I8ENN6"/>
<keyword evidence="5" id="KW-0132">Cell division</keyword>
<protein>
    <recommendedName>
        <fullName evidence="16">Protein kinase domain-containing protein</fullName>
    </recommendedName>
</protein>
<keyword evidence="10" id="KW-0067">ATP-binding</keyword>
<dbReference type="PANTHER" id="PTHR24056:SF334">
    <property type="entry name" value="CYCLIN-DEPENDENT KINASE 1"/>
    <property type="match status" value="1"/>
</dbReference>
<evidence type="ECO:0000256" key="12">
    <source>
        <dbReference type="ARBA" id="ARBA00023306"/>
    </source>
</evidence>
<dbReference type="GO" id="GO:0005524">
    <property type="term" value="F:ATP binding"/>
    <property type="evidence" value="ECO:0007669"/>
    <property type="project" value="UniProtKB-KW"/>
</dbReference>
<evidence type="ECO:0000313" key="17">
    <source>
        <dbReference type="WBParaSite" id="maker-PairedContig_3228-snap-gene-0.7-mRNA-1"/>
    </source>
</evidence>
<organism evidence="17">
    <name type="scientific">Wuchereria bancrofti</name>
    <dbReference type="NCBI Taxonomy" id="6293"/>
    <lineage>
        <taxon>Eukaryota</taxon>
        <taxon>Metazoa</taxon>
        <taxon>Ecdysozoa</taxon>
        <taxon>Nematoda</taxon>
        <taxon>Chromadorea</taxon>
        <taxon>Rhabditida</taxon>
        <taxon>Spirurina</taxon>
        <taxon>Spiruromorpha</taxon>
        <taxon>Filarioidea</taxon>
        <taxon>Onchocercidae</taxon>
        <taxon>Wuchereria</taxon>
    </lineage>
</organism>
<dbReference type="GO" id="GO:0005634">
    <property type="term" value="C:nucleus"/>
    <property type="evidence" value="ECO:0007669"/>
    <property type="project" value="UniProtKB-SubCell"/>
</dbReference>
<evidence type="ECO:0000256" key="1">
    <source>
        <dbReference type="ARBA" id="ARBA00004123"/>
    </source>
</evidence>
<dbReference type="AlphaFoldDB" id="A0A1I8ENN6"/>
<keyword evidence="12" id="KW-0131">Cell cycle</keyword>
<sequence>MDLRDYINLLPDGQKTFLYQILRGVCYCHQRRIMHRDLKPQNLLVSAEGIIKLADFGLARAVGVPVRAYTHEIVTLWYRAPEILLGASRYSFGVDIWSVGCIFAEMAARTPLFKGDSEITQLFSIFSIMSTPTEETWHGVSQLANYQEAFPQWKECCLDKALHGSMGSEDLKILKAMIKYNPAERISAKELLKNPYFNDIDWEKLTAAGSFGVVYKGIEKSTGNLVAMKKIRLRHDSEGIPGTALREMTLLKRLKHPNIVSYDLVPQFGCHEDTYYSNLKEVILDERLVYLIFEYLSMDLKKCIDKIPYEELMNKDELKSYLYQILQGICFCHQRNVLHRDLKPQNLLVDGKGCLKIADFGLARELEFAERRYTDVVVTLWYRPPEILFGCTNYSMAVDVWSIGCIFAEMAMKTALFRGDSEIDQIFRIFSILSTPKVEIESGVLKIPRFLKSYPVYEKNILSKILASYMDDEGIKVLKTMLAYNPKERVSAKALLKNPYFNDVDRSKLPAGNYDGSAVPPRLWF</sequence>
<keyword evidence="6" id="KW-0808">Transferase</keyword>
<dbReference type="GO" id="GO:0090068">
    <property type="term" value="P:positive regulation of cell cycle process"/>
    <property type="evidence" value="ECO:0007669"/>
    <property type="project" value="UniProtKB-ARBA"/>
</dbReference>
<feature type="domain" description="Protein kinase" evidence="16">
    <location>
        <begin position="1"/>
        <end position="197"/>
    </location>
</feature>
<dbReference type="SMART" id="SM00220">
    <property type="entry name" value="S_TKc"/>
    <property type="match status" value="2"/>
</dbReference>
<dbReference type="GO" id="GO:0000086">
    <property type="term" value="P:G2/M transition of mitotic cell cycle"/>
    <property type="evidence" value="ECO:0007669"/>
    <property type="project" value="TreeGrafter"/>
</dbReference>
<evidence type="ECO:0000256" key="8">
    <source>
        <dbReference type="ARBA" id="ARBA00022776"/>
    </source>
</evidence>
<evidence type="ECO:0000256" key="4">
    <source>
        <dbReference type="ARBA" id="ARBA00022553"/>
    </source>
</evidence>
<dbReference type="GO" id="GO:0004693">
    <property type="term" value="F:cyclin-dependent protein serine/threonine kinase activity"/>
    <property type="evidence" value="ECO:0007669"/>
    <property type="project" value="UniProtKB-EC"/>
</dbReference>
<comment type="similarity">
    <text evidence="2">Belongs to the protein kinase superfamily. CMGC Ser/Thr protein kinase family. CDC2/CDKX subfamily.</text>
</comment>
<keyword evidence="3" id="KW-0723">Serine/threonine-protein kinase</keyword>
<dbReference type="PANTHER" id="PTHR24056">
    <property type="entry name" value="CELL DIVISION PROTEIN KINASE"/>
    <property type="match status" value="1"/>
</dbReference>
<evidence type="ECO:0000256" key="10">
    <source>
        <dbReference type="ARBA" id="ARBA00022840"/>
    </source>
</evidence>
<dbReference type="Gene3D" id="3.30.200.20">
    <property type="entry name" value="Phosphorylase Kinase, domain 1"/>
    <property type="match status" value="1"/>
</dbReference>
<proteinExistence type="inferred from homology"/>
<evidence type="ECO:0000256" key="13">
    <source>
        <dbReference type="ARBA" id="ARBA00047811"/>
    </source>
</evidence>
<evidence type="ECO:0000256" key="3">
    <source>
        <dbReference type="ARBA" id="ARBA00022527"/>
    </source>
</evidence>
<dbReference type="CDD" id="cd07829">
    <property type="entry name" value="STKc_CDK_like"/>
    <property type="match status" value="1"/>
</dbReference>
<keyword evidence="9" id="KW-0418">Kinase</keyword>
<dbReference type="InterPro" id="IPR050108">
    <property type="entry name" value="CDK"/>
</dbReference>
<dbReference type="GO" id="GO:0008353">
    <property type="term" value="F:RNA polymerase II CTD heptapeptide repeat kinase activity"/>
    <property type="evidence" value="ECO:0007669"/>
    <property type="project" value="UniProtKB-EC"/>
</dbReference>
<dbReference type="InterPro" id="IPR000719">
    <property type="entry name" value="Prot_kinase_dom"/>
</dbReference>
<comment type="subcellular location">
    <subcellularLocation>
        <location evidence="1">Nucleus</location>
    </subcellularLocation>
</comment>
<dbReference type="GO" id="GO:0007095">
    <property type="term" value="P:mitotic G2 DNA damage checkpoint signaling"/>
    <property type="evidence" value="ECO:0007669"/>
    <property type="project" value="TreeGrafter"/>
</dbReference>
<dbReference type="FunFam" id="1.10.510.10:FF:000706">
    <property type="entry name" value="Cyclin-dependent kinase 1"/>
    <property type="match status" value="1"/>
</dbReference>
<dbReference type="Pfam" id="PF00069">
    <property type="entry name" value="Pkinase"/>
    <property type="match status" value="2"/>
</dbReference>
<evidence type="ECO:0000256" key="6">
    <source>
        <dbReference type="ARBA" id="ARBA00022679"/>
    </source>
</evidence>
<keyword evidence="11" id="KW-0539">Nucleus</keyword>
<dbReference type="WBParaSite" id="maker-PairedContig_3228-snap-gene-0.7-mRNA-1">
    <property type="protein sequence ID" value="maker-PairedContig_3228-snap-gene-0.7-mRNA-1"/>
    <property type="gene ID" value="maker-PairedContig_3228-snap-gene-0.7"/>
</dbReference>
<dbReference type="FunFam" id="1.10.510.10:FF:000611">
    <property type="entry name" value="CMGC family protein kinase"/>
    <property type="match status" value="1"/>
</dbReference>
<dbReference type="GO" id="GO:0051301">
    <property type="term" value="P:cell division"/>
    <property type="evidence" value="ECO:0007669"/>
    <property type="project" value="UniProtKB-KW"/>
</dbReference>
<evidence type="ECO:0000256" key="7">
    <source>
        <dbReference type="ARBA" id="ARBA00022741"/>
    </source>
</evidence>
<keyword evidence="4" id="KW-0597">Phosphoprotein</keyword>
<keyword evidence="7" id="KW-0547">Nucleotide-binding</keyword>
<evidence type="ECO:0000256" key="9">
    <source>
        <dbReference type="ARBA" id="ARBA00022777"/>
    </source>
</evidence>
<evidence type="ECO:0000256" key="15">
    <source>
        <dbReference type="ARBA" id="ARBA00049280"/>
    </source>
</evidence>
<comment type="catalytic activity">
    <reaction evidence="13">
        <text>L-threonyl-[protein] + ATP = O-phospho-L-threonyl-[protein] + ADP + H(+)</text>
        <dbReference type="Rhea" id="RHEA:46608"/>
        <dbReference type="Rhea" id="RHEA-COMP:11060"/>
        <dbReference type="Rhea" id="RHEA-COMP:11605"/>
        <dbReference type="ChEBI" id="CHEBI:15378"/>
        <dbReference type="ChEBI" id="CHEBI:30013"/>
        <dbReference type="ChEBI" id="CHEBI:30616"/>
        <dbReference type="ChEBI" id="CHEBI:61977"/>
        <dbReference type="ChEBI" id="CHEBI:456216"/>
        <dbReference type="EC" id="2.7.11.22"/>
    </reaction>
</comment>
<dbReference type="InterPro" id="IPR008271">
    <property type="entry name" value="Ser/Thr_kinase_AS"/>
</dbReference>
<keyword evidence="8" id="KW-0498">Mitosis</keyword>
<reference evidence="17" key="1">
    <citation type="submission" date="2016-11" db="UniProtKB">
        <authorList>
            <consortium name="WormBaseParasite"/>
        </authorList>
    </citation>
    <scope>IDENTIFICATION</scope>
    <source>
        <strain evidence="17">pt0022</strain>
    </source>
</reference>
<feature type="domain" description="Protein kinase" evidence="16">
    <location>
        <begin position="200"/>
        <end position="501"/>
    </location>
</feature>
<evidence type="ECO:0000256" key="14">
    <source>
        <dbReference type="ARBA" id="ARBA00048367"/>
    </source>
</evidence>
<dbReference type="GO" id="GO:0051446">
    <property type="term" value="P:positive regulation of meiotic cell cycle"/>
    <property type="evidence" value="ECO:0007669"/>
    <property type="project" value="UniProtKB-ARBA"/>
</dbReference>
<dbReference type="InterPro" id="IPR011009">
    <property type="entry name" value="Kinase-like_dom_sf"/>
</dbReference>
<comment type="catalytic activity">
    <reaction evidence="15">
        <text>[DNA-directed RNA polymerase] + ATP = phospho-[DNA-directed RNA polymerase] + ADP + H(+)</text>
        <dbReference type="Rhea" id="RHEA:10216"/>
        <dbReference type="Rhea" id="RHEA-COMP:11321"/>
        <dbReference type="Rhea" id="RHEA-COMP:11322"/>
        <dbReference type="ChEBI" id="CHEBI:15378"/>
        <dbReference type="ChEBI" id="CHEBI:30616"/>
        <dbReference type="ChEBI" id="CHEBI:43176"/>
        <dbReference type="ChEBI" id="CHEBI:68546"/>
        <dbReference type="ChEBI" id="CHEBI:456216"/>
        <dbReference type="EC" id="2.7.11.23"/>
    </reaction>
</comment>
<dbReference type="SUPFAM" id="SSF56112">
    <property type="entry name" value="Protein kinase-like (PK-like)"/>
    <property type="match status" value="2"/>
</dbReference>